<dbReference type="Pfam" id="PF08447">
    <property type="entry name" value="PAS_3"/>
    <property type="match status" value="1"/>
</dbReference>
<evidence type="ECO:0000256" key="4">
    <source>
        <dbReference type="ARBA" id="ARBA00022679"/>
    </source>
</evidence>
<evidence type="ECO:0000256" key="5">
    <source>
        <dbReference type="ARBA" id="ARBA00022692"/>
    </source>
</evidence>
<dbReference type="Pfam" id="PF13487">
    <property type="entry name" value="HD_5"/>
    <property type="match status" value="1"/>
</dbReference>
<keyword evidence="3" id="KW-0997">Cell inner membrane</keyword>
<dbReference type="Pfam" id="PF08448">
    <property type="entry name" value="PAS_4"/>
    <property type="match status" value="2"/>
</dbReference>
<dbReference type="PROSITE" id="PS51832">
    <property type="entry name" value="HD_GYP"/>
    <property type="match status" value="1"/>
</dbReference>
<dbReference type="SMART" id="SM00091">
    <property type="entry name" value="PAS"/>
    <property type="match status" value="3"/>
</dbReference>
<evidence type="ECO:0000256" key="9">
    <source>
        <dbReference type="ARBA" id="ARBA00023136"/>
    </source>
</evidence>
<dbReference type="EMBL" id="SOQX01000005">
    <property type="protein sequence ID" value="TDY00558.1"/>
    <property type="molecule type" value="Genomic_DNA"/>
</dbReference>
<dbReference type="PROSITE" id="PS50113">
    <property type="entry name" value="PAC"/>
    <property type="match status" value="2"/>
</dbReference>
<dbReference type="SUPFAM" id="SSF55785">
    <property type="entry name" value="PYP-like sensor domain (PAS domain)"/>
    <property type="match status" value="3"/>
</dbReference>
<evidence type="ECO:0000259" key="12">
    <source>
        <dbReference type="PROSITE" id="PS51831"/>
    </source>
</evidence>
<dbReference type="CDD" id="cd00077">
    <property type="entry name" value="HDc"/>
    <property type="match status" value="1"/>
</dbReference>
<dbReference type="FunFam" id="2.10.70.100:FF:000001">
    <property type="entry name" value="Sensory transduction histidine kinase"/>
    <property type="match status" value="1"/>
</dbReference>
<dbReference type="SMART" id="SM00471">
    <property type="entry name" value="HDc"/>
    <property type="match status" value="1"/>
</dbReference>
<dbReference type="InterPro" id="IPR035965">
    <property type="entry name" value="PAS-like_dom_sf"/>
</dbReference>
<keyword evidence="5" id="KW-0812">Transmembrane</keyword>
<name>A0A4R8IJM9_9GAMM</name>
<dbReference type="NCBIfam" id="TIGR00277">
    <property type="entry name" value="HDIG"/>
    <property type="match status" value="1"/>
</dbReference>
<dbReference type="Gene3D" id="2.10.70.100">
    <property type="match status" value="1"/>
</dbReference>
<feature type="domain" description="PAC" evidence="11">
    <location>
        <begin position="422"/>
        <end position="473"/>
    </location>
</feature>
<dbReference type="Pfam" id="PF13185">
    <property type="entry name" value="GAF_2"/>
    <property type="match status" value="1"/>
</dbReference>
<dbReference type="OrthoDB" id="9802066at2"/>
<dbReference type="GO" id="GO:0016740">
    <property type="term" value="F:transferase activity"/>
    <property type="evidence" value="ECO:0007669"/>
    <property type="project" value="UniProtKB-KW"/>
</dbReference>
<dbReference type="AlphaFoldDB" id="A0A4R8IJM9"/>
<keyword evidence="15" id="KW-1185">Reference proteome</keyword>
<dbReference type="PROSITE" id="PS50112">
    <property type="entry name" value="PAS"/>
    <property type="match status" value="2"/>
</dbReference>
<dbReference type="InterPro" id="IPR013655">
    <property type="entry name" value="PAS_fold_3"/>
</dbReference>
<dbReference type="CDD" id="cd00130">
    <property type="entry name" value="PAS"/>
    <property type="match status" value="2"/>
</dbReference>
<dbReference type="RefSeq" id="WP_134084179.1">
    <property type="nucleotide sequence ID" value="NZ_SOQX01000005.1"/>
</dbReference>
<organism evidence="14 15">
    <name type="scientific">Thiohalophilus thiocyanatoxydans</name>
    <dbReference type="NCBI Taxonomy" id="381308"/>
    <lineage>
        <taxon>Bacteria</taxon>
        <taxon>Pseudomonadati</taxon>
        <taxon>Pseudomonadota</taxon>
        <taxon>Gammaproteobacteria</taxon>
        <taxon>Thiohalomonadales</taxon>
        <taxon>Thiohalophilaceae</taxon>
        <taxon>Thiohalophilus</taxon>
    </lineage>
</organism>
<evidence type="ECO:0000256" key="2">
    <source>
        <dbReference type="ARBA" id="ARBA00022475"/>
    </source>
</evidence>
<dbReference type="Proteomes" id="UP000294914">
    <property type="component" value="Unassembled WGS sequence"/>
</dbReference>
<comment type="caution">
    <text evidence="14">The sequence shown here is derived from an EMBL/GenBank/DDBJ whole genome shotgun (WGS) entry which is preliminary data.</text>
</comment>
<keyword evidence="6" id="KW-0677">Repeat</keyword>
<feature type="domain" description="PAC" evidence="11">
    <location>
        <begin position="549"/>
        <end position="601"/>
    </location>
</feature>
<dbReference type="Gene3D" id="3.30.450.40">
    <property type="match status" value="2"/>
</dbReference>
<keyword evidence="7" id="KW-0547">Nucleotide-binding</keyword>
<keyword evidence="9" id="KW-0472">Membrane</keyword>
<dbReference type="GO" id="GO:0008081">
    <property type="term" value="F:phosphoric diester hydrolase activity"/>
    <property type="evidence" value="ECO:0007669"/>
    <property type="project" value="UniProtKB-ARBA"/>
</dbReference>
<dbReference type="InterPro" id="IPR003607">
    <property type="entry name" value="HD/PDEase_dom"/>
</dbReference>
<reference evidence="14 15" key="1">
    <citation type="submission" date="2019-03" db="EMBL/GenBank/DDBJ databases">
        <title>Genomic Encyclopedia of Type Strains, Phase IV (KMG-IV): sequencing the most valuable type-strain genomes for metagenomic binning, comparative biology and taxonomic classification.</title>
        <authorList>
            <person name="Goeker M."/>
        </authorList>
    </citation>
    <scope>NUCLEOTIDE SEQUENCE [LARGE SCALE GENOMIC DNA]</scope>
    <source>
        <strain evidence="14 15">DSM 16326</strain>
    </source>
</reference>
<dbReference type="Gene3D" id="1.10.3210.10">
    <property type="entry name" value="Hypothetical protein af1432"/>
    <property type="match status" value="1"/>
</dbReference>
<dbReference type="NCBIfam" id="TIGR00229">
    <property type="entry name" value="sensory_box"/>
    <property type="match status" value="1"/>
</dbReference>
<dbReference type="InterPro" id="IPR006674">
    <property type="entry name" value="HD_domain"/>
</dbReference>
<dbReference type="InterPro" id="IPR037522">
    <property type="entry name" value="HD_GYP_dom"/>
</dbReference>
<dbReference type="InterPro" id="IPR000700">
    <property type="entry name" value="PAS-assoc_C"/>
</dbReference>
<dbReference type="PROSITE" id="PS51831">
    <property type="entry name" value="HD"/>
    <property type="match status" value="1"/>
</dbReference>
<dbReference type="Pfam" id="PF01590">
    <property type="entry name" value="GAF"/>
    <property type="match status" value="1"/>
</dbReference>
<feature type="domain" description="HD" evidence="12">
    <location>
        <begin position="804"/>
        <end position="926"/>
    </location>
</feature>
<evidence type="ECO:0000256" key="7">
    <source>
        <dbReference type="ARBA" id="ARBA00022741"/>
    </source>
</evidence>
<keyword evidence="2" id="KW-1003">Cell membrane</keyword>
<dbReference type="InterPro" id="IPR029016">
    <property type="entry name" value="GAF-like_dom_sf"/>
</dbReference>
<evidence type="ECO:0000256" key="1">
    <source>
        <dbReference type="ARBA" id="ARBA00004429"/>
    </source>
</evidence>
<dbReference type="SMART" id="SM00086">
    <property type="entry name" value="PAC"/>
    <property type="match status" value="2"/>
</dbReference>
<dbReference type="GO" id="GO:0000166">
    <property type="term" value="F:nucleotide binding"/>
    <property type="evidence" value="ECO:0007669"/>
    <property type="project" value="UniProtKB-KW"/>
</dbReference>
<dbReference type="SMART" id="SM00065">
    <property type="entry name" value="GAF"/>
    <property type="match status" value="2"/>
</dbReference>
<feature type="domain" description="PAS" evidence="10">
    <location>
        <begin position="61"/>
        <end position="106"/>
    </location>
</feature>
<evidence type="ECO:0000259" key="13">
    <source>
        <dbReference type="PROSITE" id="PS51832"/>
    </source>
</evidence>
<protein>
    <submittedName>
        <fullName evidence="14">PAS domain S-box-containing protein/putative nucleotidyltransferase with HDIG domain</fullName>
    </submittedName>
</protein>
<dbReference type="InterPro" id="IPR003018">
    <property type="entry name" value="GAF"/>
</dbReference>
<feature type="domain" description="PAS" evidence="10">
    <location>
        <begin position="499"/>
        <end position="546"/>
    </location>
</feature>
<evidence type="ECO:0000259" key="11">
    <source>
        <dbReference type="PROSITE" id="PS50113"/>
    </source>
</evidence>
<dbReference type="PANTHER" id="PTHR43155:SF2">
    <property type="entry name" value="CYCLIC DI-GMP PHOSPHODIESTERASE PA4108"/>
    <property type="match status" value="1"/>
</dbReference>
<keyword evidence="8" id="KW-1133">Transmembrane helix</keyword>
<dbReference type="SUPFAM" id="SSF109604">
    <property type="entry name" value="HD-domain/PDEase-like"/>
    <property type="match status" value="1"/>
</dbReference>
<evidence type="ECO:0000256" key="3">
    <source>
        <dbReference type="ARBA" id="ARBA00022519"/>
    </source>
</evidence>
<dbReference type="InterPro" id="IPR000014">
    <property type="entry name" value="PAS"/>
</dbReference>
<dbReference type="InterPro" id="IPR001610">
    <property type="entry name" value="PAC"/>
</dbReference>
<evidence type="ECO:0000313" key="15">
    <source>
        <dbReference type="Proteomes" id="UP000294914"/>
    </source>
</evidence>
<evidence type="ECO:0000259" key="10">
    <source>
        <dbReference type="PROSITE" id="PS50112"/>
    </source>
</evidence>
<dbReference type="PANTHER" id="PTHR43155">
    <property type="entry name" value="CYCLIC DI-GMP PHOSPHODIESTERASE PA4108-RELATED"/>
    <property type="match status" value="1"/>
</dbReference>
<keyword evidence="4 14" id="KW-0808">Transferase</keyword>
<dbReference type="InterPro" id="IPR013656">
    <property type="entry name" value="PAS_4"/>
</dbReference>
<accession>A0A4R8IJM9</accession>
<comment type="subcellular location">
    <subcellularLocation>
        <location evidence="1">Cell inner membrane</location>
        <topology evidence="1">Multi-pass membrane protein</topology>
    </subcellularLocation>
</comment>
<gene>
    <name evidence="14" type="ORF">EDC23_2061</name>
</gene>
<evidence type="ECO:0000256" key="6">
    <source>
        <dbReference type="ARBA" id="ARBA00022737"/>
    </source>
</evidence>
<evidence type="ECO:0000313" key="14">
    <source>
        <dbReference type="EMBL" id="TDY00558.1"/>
    </source>
</evidence>
<dbReference type="FunFam" id="3.30.450.20:FF:000088">
    <property type="entry name" value="Sensory transduction histidine kinase"/>
    <property type="match status" value="1"/>
</dbReference>
<evidence type="ECO:0000256" key="8">
    <source>
        <dbReference type="ARBA" id="ARBA00022989"/>
    </source>
</evidence>
<dbReference type="GO" id="GO:0005886">
    <property type="term" value="C:plasma membrane"/>
    <property type="evidence" value="ECO:0007669"/>
    <property type="project" value="UniProtKB-SubCell"/>
</dbReference>
<dbReference type="InterPro" id="IPR006675">
    <property type="entry name" value="HDIG_dom"/>
</dbReference>
<feature type="domain" description="HD-GYP" evidence="13">
    <location>
        <begin position="782"/>
        <end position="978"/>
    </location>
</feature>
<proteinExistence type="predicted"/>
<dbReference type="SUPFAM" id="SSF55781">
    <property type="entry name" value="GAF domain-like"/>
    <property type="match status" value="2"/>
</dbReference>
<sequence length="980" mass="109833">MSRDQLVSREKTSGAVDAKIARLRQWLEENVPASSSAGDGSAVPDSILAELEAAFADCETTRLEWIQAFDAVPDPMFFHDRDYRILHANRAYADCAGRELAELVGRVYWEVFPRRDGPLSGCASAQEPGGLSDELFTTAKGAIYRSRGFVVSSQDDEYRFSVHVLENVTAAEQARETLEARDRRQAVLVALGGHALERSDSDELMQQAVKAVADALAVEDCRVLERLPSGEALRLRAAAGDVSVPATMSVDHDVLAARVLEGQEPVNVEDLRADSRFQATSLLVEDEVVSGIGVLIPAVEAPFGVLEVLARTTRVFSDDEVNFLQSIAHLLATAIRRTRYEQQLTNNNQLLETMFEAIDIKVAYLDAKFNFIRVNEQYARGDEKTADFFPGKNHFDLYPDAENEAIFRQVVETGEPYTATAKPFEYPDHPQWGITYWDWRLQPIKDDEGKVEGLVFTLNDVTRHKQAELALQATRESLEQAQRIAQLGNWDWDIVQGSLWWSDEIYRIFGLETQEFEATYEAFLERIHPEDRQAVMNAVDRALQNDEPYSIDHRILRPDGTERVVHEQAQLFRNEKGEPVRMVGTVQDVTELRHSEMVLQRTNRALRTLSACNEALVRTEDEQQLLDEICRIIVELGDYRLAWVGYAQSDENKSVQPVARAGYDAGYVDRVAASWAEASPRGQGPVGQAIRQAKAIAVQDVASDENFGPWREAAREHDYASLVALPIMTDDAVLGTLTLYSSTPDAFDKEEFELLQELANDLGYGIGALRTKADREQAVNRLREMLYATIEAMALTIEKRDPYTAGHQYRVAMLAAAIGTELELEPERIEGLRLAGQIHDIGKIYIPAEILTRPGRLSAMEFELIKAHTTVGYEIVQDIPFPWPVARMIREHHERLDGTGYPDALRDEQILFESKILAVADVVEAIASHRPYRAALGLDAALEEIQALSGSKYEPDVVDACIRLFRDKGFELPAGDRQSL</sequence>
<dbReference type="Gene3D" id="3.30.450.20">
    <property type="entry name" value="PAS domain"/>
    <property type="match status" value="3"/>
</dbReference>